<keyword evidence="7 14" id="KW-0418">Kinase</keyword>
<dbReference type="Gene3D" id="6.10.340.10">
    <property type="match status" value="1"/>
</dbReference>
<keyword evidence="5" id="KW-0808">Transferase</keyword>
<dbReference type="PANTHER" id="PTHR45436:SF8">
    <property type="entry name" value="HISTIDINE KINASE"/>
    <property type="match status" value="1"/>
</dbReference>
<dbReference type="CDD" id="cd00075">
    <property type="entry name" value="HATPase"/>
    <property type="match status" value="1"/>
</dbReference>
<dbReference type="InterPro" id="IPR003661">
    <property type="entry name" value="HisK_dim/P_dom"/>
</dbReference>
<dbReference type="Proteomes" id="UP000249135">
    <property type="component" value="Unassembled WGS sequence"/>
</dbReference>
<keyword evidence="6 11" id="KW-0812">Transmembrane</keyword>
<dbReference type="SUPFAM" id="SSF47384">
    <property type="entry name" value="Homodimeric domain of signal transducing histidine kinase"/>
    <property type="match status" value="1"/>
</dbReference>
<dbReference type="PROSITE" id="PS50885">
    <property type="entry name" value="HAMP"/>
    <property type="match status" value="1"/>
</dbReference>
<dbReference type="InterPro" id="IPR004358">
    <property type="entry name" value="Sig_transdc_His_kin-like_C"/>
</dbReference>
<dbReference type="EC" id="2.7.13.3" evidence="3"/>
<proteinExistence type="predicted"/>
<feature type="transmembrane region" description="Helical" evidence="11">
    <location>
        <begin position="16"/>
        <end position="36"/>
    </location>
</feature>
<comment type="subcellular location">
    <subcellularLocation>
        <location evidence="2">Membrane</location>
    </subcellularLocation>
</comment>
<feature type="domain" description="HAMP" evidence="13">
    <location>
        <begin position="180"/>
        <end position="233"/>
    </location>
</feature>
<comment type="catalytic activity">
    <reaction evidence="1">
        <text>ATP + protein L-histidine = ADP + protein N-phospho-L-histidine.</text>
        <dbReference type="EC" id="2.7.13.3"/>
    </reaction>
</comment>
<dbReference type="PANTHER" id="PTHR45436">
    <property type="entry name" value="SENSOR HISTIDINE KINASE YKOH"/>
    <property type="match status" value="1"/>
</dbReference>
<keyword evidence="8 11" id="KW-1133">Transmembrane helix</keyword>
<keyword evidence="9" id="KW-0902">Two-component regulatory system</keyword>
<dbReference type="Pfam" id="PF00672">
    <property type="entry name" value="HAMP"/>
    <property type="match status" value="1"/>
</dbReference>
<dbReference type="InterPro" id="IPR036890">
    <property type="entry name" value="HATPase_C_sf"/>
</dbReference>
<dbReference type="SMART" id="SM00304">
    <property type="entry name" value="HAMP"/>
    <property type="match status" value="1"/>
</dbReference>
<dbReference type="Gene3D" id="1.10.287.130">
    <property type="match status" value="1"/>
</dbReference>
<dbReference type="CDD" id="cd00082">
    <property type="entry name" value="HisKA"/>
    <property type="match status" value="1"/>
</dbReference>
<evidence type="ECO:0000256" key="1">
    <source>
        <dbReference type="ARBA" id="ARBA00000085"/>
    </source>
</evidence>
<evidence type="ECO:0000256" key="11">
    <source>
        <dbReference type="SAM" id="Phobius"/>
    </source>
</evidence>
<dbReference type="GO" id="GO:0005886">
    <property type="term" value="C:plasma membrane"/>
    <property type="evidence" value="ECO:0007669"/>
    <property type="project" value="TreeGrafter"/>
</dbReference>
<gene>
    <name evidence="14" type="ORF">DI563_06810</name>
</gene>
<feature type="domain" description="Histidine kinase" evidence="12">
    <location>
        <begin position="241"/>
        <end position="453"/>
    </location>
</feature>
<dbReference type="GO" id="GO:0000155">
    <property type="term" value="F:phosphorelay sensor kinase activity"/>
    <property type="evidence" value="ECO:0007669"/>
    <property type="project" value="InterPro"/>
</dbReference>
<name>A0A2W5QHN7_VARPD</name>
<evidence type="ECO:0000256" key="3">
    <source>
        <dbReference type="ARBA" id="ARBA00012438"/>
    </source>
</evidence>
<evidence type="ECO:0000259" key="12">
    <source>
        <dbReference type="PROSITE" id="PS50109"/>
    </source>
</evidence>
<keyword evidence="10 11" id="KW-0472">Membrane</keyword>
<dbReference type="CDD" id="cd06225">
    <property type="entry name" value="HAMP"/>
    <property type="match status" value="1"/>
</dbReference>
<evidence type="ECO:0000256" key="7">
    <source>
        <dbReference type="ARBA" id="ARBA00022777"/>
    </source>
</evidence>
<dbReference type="PRINTS" id="PR00344">
    <property type="entry name" value="BCTRLSENSOR"/>
</dbReference>
<dbReference type="PROSITE" id="PS50109">
    <property type="entry name" value="HIS_KIN"/>
    <property type="match status" value="1"/>
</dbReference>
<dbReference type="EMBL" id="QFPP01000049">
    <property type="protein sequence ID" value="PZQ76554.1"/>
    <property type="molecule type" value="Genomic_DNA"/>
</dbReference>
<evidence type="ECO:0000256" key="6">
    <source>
        <dbReference type="ARBA" id="ARBA00022692"/>
    </source>
</evidence>
<comment type="caution">
    <text evidence="14">The sequence shown here is derived from an EMBL/GenBank/DDBJ whole genome shotgun (WGS) entry which is preliminary data.</text>
</comment>
<sequence length="453" mass="48014">MGTLRRLWASAGFRLAFQYAVLVAITMMAALAIVYLQTVGVLHQRIARQVGATVQQLVARFDGEGAAGVVQAIDAALADGRQSDEEMYFLAAPDGRRLAGNLDALPEGIGDSDGQRRALRRGEVVTGYLAQRRLADGHVLVAGHDLRDQEALESLLVSASAAAGVVALLLLVGGVFVFRQELDRAVGAVRHTATRIADGDLRERVVVDAQDDEFARLGQDINAMLDRIESLMAGVRHVSDTIAHNLRTPLTRVLLGLRATQAQGAPAAERQRAVATAIGELEELGTVFEKLLQIAEAEAGARRRDFGPVALHTIVGDVLELYDAVAEAQGATLQREAGDEEVVVPGDRDLLAGVVANLVDNALKYGGAGCTVVVGARWDDGRAVLTVRDDGPGVPAAERERIGTRFLRLMPELPGQGLGLASVRAVVALHGGRIGYADAGPGLIVRLEFPVRG</sequence>
<accession>A0A2W5QHN7</accession>
<evidence type="ECO:0000256" key="8">
    <source>
        <dbReference type="ARBA" id="ARBA00022989"/>
    </source>
</evidence>
<dbReference type="InterPro" id="IPR050428">
    <property type="entry name" value="TCS_sensor_his_kinase"/>
</dbReference>
<evidence type="ECO:0000256" key="2">
    <source>
        <dbReference type="ARBA" id="ARBA00004370"/>
    </source>
</evidence>
<evidence type="ECO:0000256" key="10">
    <source>
        <dbReference type="ARBA" id="ARBA00023136"/>
    </source>
</evidence>
<keyword evidence="4" id="KW-0597">Phosphoprotein</keyword>
<organism evidence="14 15">
    <name type="scientific">Variovorax paradoxus</name>
    <dbReference type="NCBI Taxonomy" id="34073"/>
    <lineage>
        <taxon>Bacteria</taxon>
        <taxon>Pseudomonadati</taxon>
        <taxon>Pseudomonadota</taxon>
        <taxon>Betaproteobacteria</taxon>
        <taxon>Burkholderiales</taxon>
        <taxon>Comamonadaceae</taxon>
        <taxon>Variovorax</taxon>
    </lineage>
</organism>
<dbReference type="InterPro" id="IPR036097">
    <property type="entry name" value="HisK_dim/P_sf"/>
</dbReference>
<protein>
    <recommendedName>
        <fullName evidence="3">histidine kinase</fullName>
        <ecNumber evidence="3">2.7.13.3</ecNumber>
    </recommendedName>
</protein>
<dbReference type="InterPro" id="IPR003660">
    <property type="entry name" value="HAMP_dom"/>
</dbReference>
<feature type="transmembrane region" description="Helical" evidence="11">
    <location>
        <begin position="155"/>
        <end position="178"/>
    </location>
</feature>
<dbReference type="SMART" id="SM00387">
    <property type="entry name" value="HATPase_c"/>
    <property type="match status" value="1"/>
</dbReference>
<dbReference type="SUPFAM" id="SSF158472">
    <property type="entry name" value="HAMP domain-like"/>
    <property type="match status" value="1"/>
</dbReference>
<dbReference type="InterPro" id="IPR003594">
    <property type="entry name" value="HATPase_dom"/>
</dbReference>
<dbReference type="SUPFAM" id="SSF55874">
    <property type="entry name" value="ATPase domain of HSP90 chaperone/DNA topoisomerase II/histidine kinase"/>
    <property type="match status" value="1"/>
</dbReference>
<evidence type="ECO:0000313" key="15">
    <source>
        <dbReference type="Proteomes" id="UP000249135"/>
    </source>
</evidence>
<evidence type="ECO:0000259" key="13">
    <source>
        <dbReference type="PROSITE" id="PS50885"/>
    </source>
</evidence>
<dbReference type="Pfam" id="PF02518">
    <property type="entry name" value="HATPase_c"/>
    <property type="match status" value="1"/>
</dbReference>
<evidence type="ECO:0000313" key="14">
    <source>
        <dbReference type="EMBL" id="PZQ76554.1"/>
    </source>
</evidence>
<evidence type="ECO:0000256" key="9">
    <source>
        <dbReference type="ARBA" id="ARBA00023012"/>
    </source>
</evidence>
<dbReference type="SMART" id="SM00388">
    <property type="entry name" value="HisKA"/>
    <property type="match status" value="1"/>
</dbReference>
<evidence type="ECO:0000256" key="5">
    <source>
        <dbReference type="ARBA" id="ARBA00022679"/>
    </source>
</evidence>
<reference evidence="14 15" key="1">
    <citation type="submission" date="2017-08" db="EMBL/GenBank/DDBJ databases">
        <title>Infants hospitalized years apart are colonized by the same room-sourced microbial strains.</title>
        <authorList>
            <person name="Brooks B."/>
            <person name="Olm M.R."/>
            <person name="Firek B.A."/>
            <person name="Baker R."/>
            <person name="Thomas B.C."/>
            <person name="Morowitz M.J."/>
            <person name="Banfield J.F."/>
        </authorList>
    </citation>
    <scope>NUCLEOTIDE SEQUENCE [LARGE SCALE GENOMIC DNA]</scope>
    <source>
        <strain evidence="14">S2_005_003_R2_41</strain>
    </source>
</reference>
<evidence type="ECO:0000256" key="4">
    <source>
        <dbReference type="ARBA" id="ARBA00022553"/>
    </source>
</evidence>
<dbReference type="Pfam" id="PF00512">
    <property type="entry name" value="HisKA"/>
    <property type="match status" value="1"/>
</dbReference>
<dbReference type="InterPro" id="IPR005467">
    <property type="entry name" value="His_kinase_dom"/>
</dbReference>
<dbReference type="AlphaFoldDB" id="A0A2W5QHN7"/>
<dbReference type="Gene3D" id="3.30.565.10">
    <property type="entry name" value="Histidine kinase-like ATPase, C-terminal domain"/>
    <property type="match status" value="1"/>
</dbReference>